<sequence>MSRRMCFSSTGITISGELSCGKWPSVDITSTTESPPTFWWRYSATTMGTAKSFLLWMMWHGTVTRLRISRMSLWKMVCNTLSAMSGRILNKVRLNSCTATDSMSPPTAIGANPEHHAL</sequence>
<organism evidence="1 2">
    <name type="scientific">Vigna mungo</name>
    <name type="common">Black gram</name>
    <name type="synonym">Phaseolus mungo</name>
    <dbReference type="NCBI Taxonomy" id="3915"/>
    <lineage>
        <taxon>Eukaryota</taxon>
        <taxon>Viridiplantae</taxon>
        <taxon>Streptophyta</taxon>
        <taxon>Embryophyta</taxon>
        <taxon>Tracheophyta</taxon>
        <taxon>Spermatophyta</taxon>
        <taxon>Magnoliopsida</taxon>
        <taxon>eudicotyledons</taxon>
        <taxon>Gunneridae</taxon>
        <taxon>Pentapetalae</taxon>
        <taxon>rosids</taxon>
        <taxon>fabids</taxon>
        <taxon>Fabales</taxon>
        <taxon>Fabaceae</taxon>
        <taxon>Papilionoideae</taxon>
        <taxon>50 kb inversion clade</taxon>
        <taxon>NPAAA clade</taxon>
        <taxon>indigoferoid/millettioid clade</taxon>
        <taxon>Phaseoleae</taxon>
        <taxon>Vigna</taxon>
    </lineage>
</organism>
<proteinExistence type="predicted"/>
<dbReference type="EMBL" id="CP144700">
    <property type="protein sequence ID" value="WVZ24463.1"/>
    <property type="molecule type" value="Genomic_DNA"/>
</dbReference>
<evidence type="ECO:0000313" key="1">
    <source>
        <dbReference type="EMBL" id="WVZ24463.1"/>
    </source>
</evidence>
<dbReference type="AlphaFoldDB" id="A0AAQ3PA81"/>
<protein>
    <submittedName>
        <fullName evidence="1">Uncharacterized protein</fullName>
    </submittedName>
</protein>
<dbReference type="Proteomes" id="UP001374535">
    <property type="component" value="Chromosome 1"/>
</dbReference>
<keyword evidence="2" id="KW-1185">Reference proteome</keyword>
<name>A0AAQ3PA81_VIGMU</name>
<gene>
    <name evidence="1" type="ORF">V8G54_003007</name>
</gene>
<accession>A0AAQ3PA81</accession>
<evidence type="ECO:0000313" key="2">
    <source>
        <dbReference type="Proteomes" id="UP001374535"/>
    </source>
</evidence>
<reference evidence="1 2" key="1">
    <citation type="journal article" date="2023" name="Life. Sci Alliance">
        <title>Evolutionary insights into 3D genome organization and epigenetic landscape of Vigna mungo.</title>
        <authorList>
            <person name="Junaid A."/>
            <person name="Singh B."/>
            <person name="Bhatia S."/>
        </authorList>
    </citation>
    <scope>NUCLEOTIDE SEQUENCE [LARGE SCALE GENOMIC DNA]</scope>
    <source>
        <strain evidence="1">Urdbean</strain>
    </source>
</reference>